<evidence type="ECO:0000313" key="1">
    <source>
        <dbReference type="EMBL" id="EMP54729.1"/>
    </source>
</evidence>
<organism evidence="1 2">
    <name type="scientific">Marinobacter santoriniensis NKSG1</name>
    <dbReference type="NCBI Taxonomy" id="1288826"/>
    <lineage>
        <taxon>Bacteria</taxon>
        <taxon>Pseudomonadati</taxon>
        <taxon>Pseudomonadota</taxon>
        <taxon>Gammaproteobacteria</taxon>
        <taxon>Pseudomonadales</taxon>
        <taxon>Marinobacteraceae</taxon>
        <taxon>Marinobacter</taxon>
    </lineage>
</organism>
<dbReference type="InterPro" id="IPR007801">
    <property type="entry name" value="MbnB/TglH/ChrH"/>
</dbReference>
<sequence length="286" mass="31986">MKKRNLSTDSLIGVGLRIPHHSQLLSQHPPIGWLEVHSENYFADARLRNELTEFAQHYPISLHGVGLSLGSTDPLDRGHLKRLASLIDAINPILVSEHLSWSSIDGAFLNDLLPLPYTPETFRHFADRVDAVQQVIGRQLLIENPSSYLQFTASTMDEWTFFGTLPEATGCGLLLDLNNLYVVSQNQGFEPALYLRDIPFDAVQEIHLAGHDRQPCQGGGTLLVDTHSGPVSDPVWALYRSVLSHHGPRRTLIEWDTRLPDTPEPLLREAERARTILAEVSPGRHP</sequence>
<dbReference type="RefSeq" id="WP_008940228.1">
    <property type="nucleotide sequence ID" value="NZ_APAT01000022.1"/>
</dbReference>
<dbReference type="AlphaFoldDB" id="M7CNH9"/>
<dbReference type="InterPro" id="IPR036237">
    <property type="entry name" value="Xyl_isomerase-like_sf"/>
</dbReference>
<dbReference type="Proteomes" id="UP000011960">
    <property type="component" value="Unassembled WGS sequence"/>
</dbReference>
<dbReference type="Gene3D" id="3.20.20.150">
    <property type="entry name" value="Divalent-metal-dependent TIM barrel enzymes"/>
    <property type="match status" value="1"/>
</dbReference>
<reference evidence="1 2" key="1">
    <citation type="journal article" date="2013" name="Genome Announc.">
        <title>Genome Sequence of Hydrothermal Arsenic-Respiring Bacterium Marinobacter santoriniensis NKSG1T.</title>
        <authorList>
            <person name="Handley K.M."/>
            <person name="Upton M."/>
            <person name="Beatson S.A."/>
            <person name="Hery M."/>
            <person name="Lloyd J.R."/>
        </authorList>
    </citation>
    <scope>NUCLEOTIDE SEQUENCE [LARGE SCALE GENOMIC DNA]</scope>
    <source>
        <strain evidence="1 2">NKSG1</strain>
    </source>
</reference>
<dbReference type="PATRIC" id="fig|1288826.3.peg.3083"/>
<dbReference type="eggNOG" id="COG3220">
    <property type="taxonomic scope" value="Bacteria"/>
</dbReference>
<gene>
    <name evidence="1" type="ORF">MSNKSG1_15507</name>
</gene>
<dbReference type="PANTHER" id="PTHR42194">
    <property type="entry name" value="UPF0276 PROTEIN HI_1600"/>
    <property type="match status" value="1"/>
</dbReference>
<evidence type="ECO:0000313" key="2">
    <source>
        <dbReference type="Proteomes" id="UP000011960"/>
    </source>
</evidence>
<protein>
    <submittedName>
        <fullName evidence="1">Uncharacterized protein</fullName>
    </submittedName>
</protein>
<dbReference type="SUPFAM" id="SSF51658">
    <property type="entry name" value="Xylose isomerase-like"/>
    <property type="match status" value="1"/>
</dbReference>
<dbReference type="OrthoDB" id="9763101at2"/>
<dbReference type="PANTHER" id="PTHR42194:SF1">
    <property type="entry name" value="UPF0276 PROTEIN HI_1600"/>
    <property type="match status" value="1"/>
</dbReference>
<dbReference type="Pfam" id="PF05114">
    <property type="entry name" value="MbnB_TglH_ChrH"/>
    <property type="match status" value="1"/>
</dbReference>
<proteinExistence type="predicted"/>
<name>M7CNH9_9GAMM</name>
<dbReference type="NCBIfam" id="NF003818">
    <property type="entry name" value="PRK05409.1"/>
    <property type="match status" value="1"/>
</dbReference>
<accession>M7CNH9</accession>
<dbReference type="STRING" id="1288826.MSNKSG1_15507"/>
<comment type="caution">
    <text evidence="1">The sequence shown here is derived from an EMBL/GenBank/DDBJ whole genome shotgun (WGS) entry which is preliminary data.</text>
</comment>
<dbReference type="EMBL" id="APAT01000022">
    <property type="protein sequence ID" value="EMP54729.1"/>
    <property type="molecule type" value="Genomic_DNA"/>
</dbReference>
<keyword evidence="2" id="KW-1185">Reference proteome</keyword>